<accession>A0A8B8CPE5</accession>
<protein>
    <submittedName>
        <fullName evidence="4 5">Uncharacterized protein LOC111120916 isoform X1</fullName>
    </submittedName>
</protein>
<evidence type="ECO:0000313" key="3">
    <source>
        <dbReference type="Proteomes" id="UP000694844"/>
    </source>
</evidence>
<evidence type="ECO:0000313" key="4">
    <source>
        <dbReference type="RefSeq" id="XP_022317667.1"/>
    </source>
</evidence>
<proteinExistence type="predicted"/>
<dbReference type="OrthoDB" id="6102807at2759"/>
<evidence type="ECO:0000259" key="2">
    <source>
        <dbReference type="PROSITE" id="PS51376"/>
    </source>
</evidence>
<dbReference type="Pfam" id="PF14545">
    <property type="entry name" value="DBB"/>
    <property type="match status" value="1"/>
</dbReference>
<feature type="region of interest" description="Disordered" evidence="1">
    <location>
        <begin position="364"/>
        <end position="484"/>
    </location>
</feature>
<organism evidence="3 4">
    <name type="scientific">Crassostrea virginica</name>
    <name type="common">Eastern oyster</name>
    <dbReference type="NCBI Taxonomy" id="6565"/>
    <lineage>
        <taxon>Eukaryota</taxon>
        <taxon>Metazoa</taxon>
        <taxon>Spiralia</taxon>
        <taxon>Lophotrochozoa</taxon>
        <taxon>Mollusca</taxon>
        <taxon>Bivalvia</taxon>
        <taxon>Autobranchia</taxon>
        <taxon>Pteriomorphia</taxon>
        <taxon>Ostreida</taxon>
        <taxon>Ostreoidea</taxon>
        <taxon>Ostreidae</taxon>
        <taxon>Crassostrea</taxon>
    </lineage>
</organism>
<dbReference type="InterPro" id="IPR052446">
    <property type="entry name" value="B-cell_PI3K-Signaling_Adptrs"/>
</dbReference>
<dbReference type="PANTHER" id="PTHR16267:SF11">
    <property type="entry name" value="STUMPS, ISOFORM E"/>
    <property type="match status" value="1"/>
</dbReference>
<dbReference type="AlphaFoldDB" id="A0A8B8CPE5"/>
<dbReference type="PANTHER" id="PTHR16267">
    <property type="entry name" value="BANK1/PIK3AP1 FAMILY MEMBER"/>
    <property type="match status" value="1"/>
</dbReference>
<evidence type="ECO:0000313" key="5">
    <source>
        <dbReference type="RefSeq" id="XP_022317668.1"/>
    </source>
</evidence>
<dbReference type="Proteomes" id="UP000694844">
    <property type="component" value="Chromosome 2"/>
</dbReference>
<feature type="compositionally biased region" description="Polar residues" evidence="1">
    <location>
        <begin position="474"/>
        <end position="484"/>
    </location>
</feature>
<feature type="compositionally biased region" description="Basic and acidic residues" evidence="1">
    <location>
        <begin position="445"/>
        <end position="465"/>
    </location>
</feature>
<feature type="compositionally biased region" description="Polar residues" evidence="1">
    <location>
        <begin position="364"/>
        <end position="376"/>
    </location>
</feature>
<dbReference type="RefSeq" id="XP_022317668.1">
    <property type="nucleotide sequence ID" value="XM_022461960.1"/>
</dbReference>
<dbReference type="InterPro" id="IPR017893">
    <property type="entry name" value="DBB_domain"/>
</dbReference>
<dbReference type="PROSITE" id="PS51376">
    <property type="entry name" value="DBB"/>
    <property type="match status" value="1"/>
</dbReference>
<dbReference type="SMART" id="SM01282">
    <property type="entry name" value="DBB"/>
    <property type="match status" value="1"/>
</dbReference>
<keyword evidence="3" id="KW-1185">Reference proteome</keyword>
<feature type="domain" description="DBB" evidence="2">
    <location>
        <begin position="144"/>
        <end position="289"/>
    </location>
</feature>
<evidence type="ECO:0000256" key="1">
    <source>
        <dbReference type="SAM" id="MobiDB-lite"/>
    </source>
</evidence>
<name>A0A8B8CPE5_CRAVI</name>
<dbReference type="GeneID" id="111120916"/>
<dbReference type="KEGG" id="cvn:111120916"/>
<gene>
    <name evidence="4 5" type="primary">LOC111120916</name>
</gene>
<dbReference type="GO" id="GO:0005102">
    <property type="term" value="F:signaling receptor binding"/>
    <property type="evidence" value="ECO:0007669"/>
    <property type="project" value="TreeGrafter"/>
</dbReference>
<reference evidence="4 5" key="1">
    <citation type="submission" date="2025-04" db="UniProtKB">
        <authorList>
            <consortium name="RefSeq"/>
        </authorList>
    </citation>
    <scope>IDENTIFICATION</scope>
    <source>
        <tissue evidence="4 5">Whole sample</tissue>
    </source>
</reference>
<sequence length="484" mass="55406">METSPYNEPWHDEDYEDLDSVLIVHTHEGEPIAKFLQDNLKDMKLNVNVCDITELESRNLTFHATLILVTPEMVSYLDALSETFRPDLFSDLSKVNAILVENAVNIEDKAVLAILKKKLPDFESWKFIPLTQTRPTLTQIMHLVDGKPEPQMPSRLLYHLEPSTLSDGEKVFILFKSEKHKSDKVVVQAGNREIIPVYHNPYTYNFSPYGLPFGKVQISVFVNGLHQGSTNITIENKKNLLKQQMGDAFSPIEFLCQVLPLHGSDRKQFEDEIENKMKDNEFAVTMIGNICDTNLSYGERVERELPTYLHFGAKFGLGQFCKSLRKSQDFDKALTIRNRDDETPSLMAKRIGFTQLSSDLNPVMQASQENQNNTYSVVKKDRRERTIVPPPLPARRNPLSESMKEDRPKQVLKRSPTDVGSYSKQPLKAGFWRPYDNANQRPRQHSFDDDKLGLPAKSKEDETLKTVDPVCSNPFPSLTRSFRK</sequence>
<dbReference type="RefSeq" id="XP_022317667.1">
    <property type="nucleotide sequence ID" value="XM_022461959.1"/>
</dbReference>